<dbReference type="Pfam" id="PF08100">
    <property type="entry name" value="Dimerisation"/>
    <property type="match status" value="1"/>
</dbReference>
<dbReference type="RefSeq" id="XP_015880639.3">
    <property type="nucleotide sequence ID" value="XM_016025153.3"/>
</dbReference>
<dbReference type="InterPro" id="IPR016461">
    <property type="entry name" value="COMT-like"/>
</dbReference>
<dbReference type="InterPro" id="IPR029063">
    <property type="entry name" value="SAM-dependent_MTases_sf"/>
</dbReference>
<dbReference type="Gene3D" id="3.40.50.150">
    <property type="entry name" value="Vaccinia Virus protein VP39"/>
    <property type="match status" value="1"/>
</dbReference>
<dbReference type="InterPro" id="IPR036388">
    <property type="entry name" value="WH-like_DNA-bd_sf"/>
</dbReference>
<keyword evidence="7" id="KW-1185">Reference proteome</keyword>
<dbReference type="PANTHER" id="PTHR11746">
    <property type="entry name" value="O-METHYLTRANSFERASE"/>
    <property type="match status" value="1"/>
</dbReference>
<dbReference type="Pfam" id="PF00891">
    <property type="entry name" value="Methyltransf_2"/>
    <property type="match status" value="1"/>
</dbReference>
<dbReference type="PROSITE" id="PS51683">
    <property type="entry name" value="SAM_OMT_II"/>
    <property type="match status" value="1"/>
</dbReference>
<protein>
    <submittedName>
        <fullName evidence="8">Desmethylxanthohumol 6'-O-methyltransferase-like</fullName>
    </submittedName>
</protein>
<reference evidence="8" key="1">
    <citation type="submission" date="2025-08" db="UniProtKB">
        <authorList>
            <consortium name="RefSeq"/>
        </authorList>
    </citation>
    <scope>IDENTIFICATION</scope>
    <source>
        <tissue evidence="8">Seedling</tissue>
    </source>
</reference>
<gene>
    <name evidence="8" type="primary">LOC107416634</name>
</gene>
<dbReference type="InterPro" id="IPR001077">
    <property type="entry name" value="COMT_C"/>
</dbReference>
<dbReference type="PIRSF" id="PIRSF005739">
    <property type="entry name" value="O-mtase"/>
    <property type="match status" value="1"/>
</dbReference>
<dbReference type="KEGG" id="zju:107416634"/>
<accession>A0A6P3ZKN5</accession>
<dbReference type="GO" id="GO:0008171">
    <property type="term" value="F:O-methyltransferase activity"/>
    <property type="evidence" value="ECO:0007669"/>
    <property type="project" value="InterPro"/>
</dbReference>
<proteinExistence type="predicted"/>
<dbReference type="InParanoid" id="A0A6P3ZKN5"/>
<dbReference type="GeneID" id="107416634"/>
<organism evidence="7 8">
    <name type="scientific">Ziziphus jujuba</name>
    <name type="common">Chinese jujube</name>
    <name type="synonym">Ziziphus sativa</name>
    <dbReference type="NCBI Taxonomy" id="326968"/>
    <lineage>
        <taxon>Eukaryota</taxon>
        <taxon>Viridiplantae</taxon>
        <taxon>Streptophyta</taxon>
        <taxon>Embryophyta</taxon>
        <taxon>Tracheophyta</taxon>
        <taxon>Spermatophyta</taxon>
        <taxon>Magnoliopsida</taxon>
        <taxon>eudicotyledons</taxon>
        <taxon>Gunneridae</taxon>
        <taxon>Pentapetalae</taxon>
        <taxon>rosids</taxon>
        <taxon>fabids</taxon>
        <taxon>Rosales</taxon>
        <taxon>Rhamnaceae</taxon>
        <taxon>Paliureae</taxon>
        <taxon>Ziziphus</taxon>
    </lineage>
</organism>
<feature type="active site" description="Proton acceptor" evidence="4">
    <location>
        <position position="258"/>
    </location>
</feature>
<feature type="domain" description="O-methyltransferase dimerisation" evidence="6">
    <location>
        <begin position="18"/>
        <end position="105"/>
    </location>
</feature>
<dbReference type="AlphaFoldDB" id="A0A6P3ZKN5"/>
<evidence type="ECO:0000256" key="1">
    <source>
        <dbReference type="ARBA" id="ARBA00022603"/>
    </source>
</evidence>
<dbReference type="Proteomes" id="UP001652623">
    <property type="component" value="Chromosome 4"/>
</dbReference>
<dbReference type="GO" id="GO:0032259">
    <property type="term" value="P:methylation"/>
    <property type="evidence" value="ECO:0007669"/>
    <property type="project" value="UniProtKB-KW"/>
</dbReference>
<evidence type="ECO:0000259" key="5">
    <source>
        <dbReference type="Pfam" id="PF00891"/>
    </source>
</evidence>
<dbReference type="SUPFAM" id="SSF46785">
    <property type="entry name" value="Winged helix' DNA-binding domain"/>
    <property type="match status" value="1"/>
</dbReference>
<keyword evidence="1" id="KW-0489">Methyltransferase</keyword>
<evidence type="ECO:0000313" key="8">
    <source>
        <dbReference type="RefSeq" id="XP_015880639.3"/>
    </source>
</evidence>
<keyword evidence="3" id="KW-0949">S-adenosyl-L-methionine</keyword>
<dbReference type="SUPFAM" id="SSF53335">
    <property type="entry name" value="S-adenosyl-L-methionine-dependent methyltransferases"/>
    <property type="match status" value="1"/>
</dbReference>
<dbReference type="GO" id="GO:0046983">
    <property type="term" value="F:protein dimerization activity"/>
    <property type="evidence" value="ECO:0007669"/>
    <property type="project" value="InterPro"/>
</dbReference>
<name>A0A6P3ZKN5_ZIZJJ</name>
<dbReference type="InterPro" id="IPR036390">
    <property type="entry name" value="WH_DNA-bd_sf"/>
</dbReference>
<evidence type="ECO:0000256" key="2">
    <source>
        <dbReference type="ARBA" id="ARBA00022679"/>
    </source>
</evidence>
<evidence type="ECO:0000313" key="7">
    <source>
        <dbReference type="Proteomes" id="UP001652623"/>
    </source>
</evidence>
<evidence type="ECO:0000256" key="3">
    <source>
        <dbReference type="ARBA" id="ARBA00022691"/>
    </source>
</evidence>
<dbReference type="Gene3D" id="1.10.10.10">
    <property type="entry name" value="Winged helix-like DNA-binding domain superfamily/Winged helix DNA-binding domain"/>
    <property type="match status" value="1"/>
</dbReference>
<evidence type="ECO:0000256" key="4">
    <source>
        <dbReference type="PIRSR" id="PIRSR005739-1"/>
    </source>
</evidence>
<dbReference type="InterPro" id="IPR012967">
    <property type="entry name" value="COMT_dimerisation"/>
</dbReference>
<keyword evidence="2" id="KW-0808">Transferase</keyword>
<sequence length="353" mass="39560">MEEAKFDANFLTGQAEIWQLMFAFTGSMALKCAVQLRIADIINSYGKPITLSQIASHIIDSPSAEISYLERIMRRLVHKKIFTAHHSSEEGDTLYGLNETSKWLLWDTKPNLVALILVENNPWMLAPWQHLSHCVKDGGHPFEKAHGCDLWNFASKNPELNKLFNDGMGCMVKIFMGAVLPAYKDGFGSIGSLVDVGGGTGGDMYEIVKSYPHIRAINFDLPHVIDTAPNYPGVSHIGGDMFVSIPNADAIFMKSVLHDWSNELCVKILKNCRKAIPEKTGKVIIVDVVFEQDNKDAFEETRIIMDLVMLAHTTGGKERTEIEWKRILEEAGFPRYKIIRIPAIPSIIEAYPI</sequence>
<evidence type="ECO:0000259" key="6">
    <source>
        <dbReference type="Pfam" id="PF08100"/>
    </source>
</evidence>
<feature type="domain" description="O-methyltransferase C-terminal" evidence="5">
    <location>
        <begin position="128"/>
        <end position="333"/>
    </location>
</feature>
<dbReference type="FunCoup" id="A0A6P3ZKN5">
    <property type="interactions" value="534"/>
</dbReference>